<dbReference type="EMBL" id="CYKH01000744">
    <property type="protein sequence ID" value="CUG30717.1"/>
    <property type="molecule type" value="Genomic_DNA"/>
</dbReference>
<feature type="region of interest" description="Disordered" evidence="1">
    <location>
        <begin position="43"/>
        <end position="75"/>
    </location>
</feature>
<proteinExistence type="predicted"/>
<feature type="compositionally biased region" description="Polar residues" evidence="1">
    <location>
        <begin position="64"/>
        <end position="75"/>
    </location>
</feature>
<sequence length="122" mass="13582">MSNVGIIVGTVCGCMFLVAVLVGLYFYFRPRVAKLRASDDQQRAEAAADDEDLDPIPVVIGSRSGEQPQQRQRLLTSKRKKMDYIIDAVLSKAYPKEKEPATVQTCGIHVVDHHFVHGAIER</sequence>
<protein>
    <submittedName>
        <fullName evidence="3">Membrane-associated protein, putative</fullName>
    </submittedName>
</protein>
<evidence type="ECO:0000313" key="4">
    <source>
        <dbReference type="Proteomes" id="UP000051952"/>
    </source>
</evidence>
<name>A0A0S4IWM9_BODSA</name>
<keyword evidence="2" id="KW-0812">Transmembrane</keyword>
<keyword evidence="4" id="KW-1185">Reference proteome</keyword>
<gene>
    <name evidence="3" type="ORF">BSAL_77310</name>
</gene>
<keyword evidence="2" id="KW-1133">Transmembrane helix</keyword>
<keyword evidence="2" id="KW-0472">Membrane</keyword>
<evidence type="ECO:0000256" key="2">
    <source>
        <dbReference type="SAM" id="Phobius"/>
    </source>
</evidence>
<organism evidence="3 4">
    <name type="scientific">Bodo saltans</name>
    <name type="common">Flagellated protozoan</name>
    <dbReference type="NCBI Taxonomy" id="75058"/>
    <lineage>
        <taxon>Eukaryota</taxon>
        <taxon>Discoba</taxon>
        <taxon>Euglenozoa</taxon>
        <taxon>Kinetoplastea</taxon>
        <taxon>Metakinetoplastina</taxon>
        <taxon>Eubodonida</taxon>
        <taxon>Bodonidae</taxon>
        <taxon>Bodo</taxon>
    </lineage>
</organism>
<evidence type="ECO:0000256" key="1">
    <source>
        <dbReference type="SAM" id="MobiDB-lite"/>
    </source>
</evidence>
<dbReference type="AlphaFoldDB" id="A0A0S4IWM9"/>
<dbReference type="Proteomes" id="UP000051952">
    <property type="component" value="Unassembled WGS sequence"/>
</dbReference>
<feature type="transmembrane region" description="Helical" evidence="2">
    <location>
        <begin position="6"/>
        <end position="28"/>
    </location>
</feature>
<accession>A0A0S4IWM9</accession>
<dbReference type="VEuPathDB" id="TriTrypDB:BSAL_77310"/>
<evidence type="ECO:0000313" key="3">
    <source>
        <dbReference type="EMBL" id="CUG30717.1"/>
    </source>
</evidence>
<reference evidence="4" key="1">
    <citation type="submission" date="2015-09" db="EMBL/GenBank/DDBJ databases">
        <authorList>
            <consortium name="Pathogen Informatics"/>
        </authorList>
    </citation>
    <scope>NUCLEOTIDE SEQUENCE [LARGE SCALE GENOMIC DNA]</scope>
    <source>
        <strain evidence="4">Lake Konstanz</strain>
    </source>
</reference>